<feature type="region of interest" description="Disordered" evidence="1">
    <location>
        <begin position="1"/>
        <end position="33"/>
    </location>
</feature>
<dbReference type="OrthoDB" id="4351777at2759"/>
<feature type="compositionally biased region" description="Low complexity" evidence="1">
    <location>
        <begin position="199"/>
        <end position="241"/>
    </location>
</feature>
<dbReference type="AlphaFoldDB" id="A0A0F4YR84"/>
<comment type="caution">
    <text evidence="2">The sequence shown here is derived from an EMBL/GenBank/DDBJ whole genome shotgun (WGS) entry which is preliminary data.</text>
</comment>
<feature type="region of interest" description="Disordered" evidence="1">
    <location>
        <begin position="199"/>
        <end position="248"/>
    </location>
</feature>
<protein>
    <submittedName>
        <fullName evidence="2">PtaB protein</fullName>
    </submittedName>
</protein>
<organism evidence="2 3">
    <name type="scientific">Rasamsonia emersonii (strain ATCC 16479 / CBS 393.64 / IMI 116815)</name>
    <dbReference type="NCBI Taxonomy" id="1408163"/>
    <lineage>
        <taxon>Eukaryota</taxon>
        <taxon>Fungi</taxon>
        <taxon>Dikarya</taxon>
        <taxon>Ascomycota</taxon>
        <taxon>Pezizomycotina</taxon>
        <taxon>Eurotiomycetes</taxon>
        <taxon>Eurotiomycetidae</taxon>
        <taxon>Eurotiales</taxon>
        <taxon>Trichocomaceae</taxon>
        <taxon>Rasamsonia</taxon>
    </lineage>
</organism>
<feature type="non-terminal residue" evidence="2">
    <location>
        <position position="248"/>
    </location>
</feature>
<keyword evidence="3" id="KW-1185">Reference proteome</keyword>
<evidence type="ECO:0000256" key="1">
    <source>
        <dbReference type="SAM" id="MobiDB-lite"/>
    </source>
</evidence>
<evidence type="ECO:0000313" key="2">
    <source>
        <dbReference type="EMBL" id="KKA20792.1"/>
    </source>
</evidence>
<dbReference type="RefSeq" id="XP_013327404.1">
    <property type="nucleotide sequence ID" value="XM_013471950.1"/>
</dbReference>
<reference evidence="2 3" key="1">
    <citation type="submission" date="2015-04" db="EMBL/GenBank/DDBJ databases">
        <authorList>
            <person name="Heijne W.H."/>
            <person name="Fedorova N.D."/>
            <person name="Nierman W.C."/>
            <person name="Vollebregt A.W."/>
            <person name="Zhao Z."/>
            <person name="Wu L."/>
            <person name="Kumar M."/>
            <person name="Stam H."/>
            <person name="van den Berg M.A."/>
            <person name="Pel H.J."/>
        </authorList>
    </citation>
    <scope>NUCLEOTIDE SEQUENCE [LARGE SCALE GENOMIC DNA]</scope>
    <source>
        <strain evidence="2 3">CBS 393.64</strain>
    </source>
</reference>
<dbReference type="STRING" id="1408163.A0A0F4YR84"/>
<name>A0A0F4YR84_RASE3</name>
<accession>A0A0F4YR84</accession>
<proteinExistence type="predicted"/>
<dbReference type="EMBL" id="LASV01000231">
    <property type="protein sequence ID" value="KKA20792.1"/>
    <property type="molecule type" value="Genomic_DNA"/>
</dbReference>
<sequence length="248" mass="26318">MTQPFPAHQGIPQHPGLPPGHPMAQAQHPNAAHMGVQGPGAGMVQQIHPGVSAAAGPQVSQPGPMMAGMPPGAGTTGPGGPVPNAHALSHLNPAQAQHLFQQQQQFAQNFANNPQMLHQQQILRQRQMMLQQQQQQAQQHGGIPVSLPAGTQGLSAAQLAAMQQANPNMRPVNMMHHLQQQMPHGQPQNLQQQQLFAMQQAHQANNAAQQGQQTPQQRTTGPPQSVTPQPQQGPSAPQGSATPSQQQQ</sequence>
<dbReference type="GeneID" id="25317552"/>
<dbReference type="Proteomes" id="UP000053958">
    <property type="component" value="Unassembled WGS sequence"/>
</dbReference>
<gene>
    <name evidence="2" type="ORF">T310_5207</name>
</gene>
<evidence type="ECO:0000313" key="3">
    <source>
        <dbReference type="Proteomes" id="UP000053958"/>
    </source>
</evidence>